<gene>
    <name evidence="2" type="ORF">THIAE_10095</name>
</gene>
<dbReference type="Proteomes" id="UP000005380">
    <property type="component" value="Chromosome"/>
</dbReference>
<dbReference type="InParanoid" id="W0DUD6"/>
<protein>
    <submittedName>
        <fullName evidence="2">Uncharacterized protein</fullName>
    </submittedName>
</protein>
<accession>W0DUD6</accession>
<dbReference type="STRING" id="717772.THIAE_10095"/>
<dbReference type="KEGG" id="tao:THIAE_10095"/>
<dbReference type="RefSeq" id="WP_006460133.1">
    <property type="nucleotide sequence ID" value="NZ_CP007030.1"/>
</dbReference>
<name>W0DUD6_9GAMM</name>
<feature type="chain" id="PRO_5004787251" evidence="1">
    <location>
        <begin position="24"/>
        <end position="221"/>
    </location>
</feature>
<organism evidence="2 3">
    <name type="scientific">Thiomicrospira aerophila AL3</name>
    <dbReference type="NCBI Taxonomy" id="717772"/>
    <lineage>
        <taxon>Bacteria</taxon>
        <taxon>Pseudomonadati</taxon>
        <taxon>Pseudomonadota</taxon>
        <taxon>Gammaproteobacteria</taxon>
        <taxon>Thiotrichales</taxon>
        <taxon>Piscirickettsiaceae</taxon>
        <taxon>Thiomicrospira</taxon>
    </lineage>
</organism>
<keyword evidence="3" id="KW-1185">Reference proteome</keyword>
<proteinExistence type="predicted"/>
<evidence type="ECO:0000313" key="2">
    <source>
        <dbReference type="EMBL" id="AHF02062.1"/>
    </source>
</evidence>
<evidence type="ECO:0000256" key="1">
    <source>
        <dbReference type="SAM" id="SignalP"/>
    </source>
</evidence>
<dbReference type="eggNOG" id="ENOG50335BM">
    <property type="taxonomic scope" value="Bacteria"/>
</dbReference>
<dbReference type="HOGENOM" id="CLU_1255474_0_0_6"/>
<sequence length="221" mass="23534">MRKSIISAMIVGFMGMGSMAAYAEAKQPLTAGEAQTIRIMAGATIGQTLQGAMNVTHLGVISNRSRVCGTLVGGIGGGYLTTQGDAGFVYESVATEEDVKAAVARMMEQEAVYLAFGGEFQRDENIKVLEQTLVALADANYQGTIVFHATTWAQQQPQDILKNNAKVAGYLASAKLAAITLDIPNSQAALQKVTVTGTDVKLEEMGRVDLREDLVALFRRA</sequence>
<feature type="signal peptide" evidence="1">
    <location>
        <begin position="1"/>
        <end position="23"/>
    </location>
</feature>
<dbReference type="EMBL" id="CP007030">
    <property type="protein sequence ID" value="AHF02062.1"/>
    <property type="molecule type" value="Genomic_DNA"/>
</dbReference>
<keyword evidence="1" id="KW-0732">Signal</keyword>
<evidence type="ECO:0000313" key="3">
    <source>
        <dbReference type="Proteomes" id="UP000005380"/>
    </source>
</evidence>
<dbReference type="AlphaFoldDB" id="W0DUD6"/>
<dbReference type="OrthoDB" id="9152152at2"/>
<reference evidence="2 3" key="1">
    <citation type="submission" date="2013-12" db="EMBL/GenBank/DDBJ databases">
        <authorList>
            <consortium name="DOE Joint Genome Institute"/>
            <person name="Kappler U."/>
            <person name="Huntemann M."/>
            <person name="Han J."/>
            <person name="Chen A."/>
            <person name="Kyrpides N."/>
            <person name="Mavromatis K."/>
            <person name="Markowitz V."/>
            <person name="Palaniappan K."/>
            <person name="Ivanova N."/>
            <person name="Schaumberg A."/>
            <person name="Pati A."/>
            <person name="Liolios K."/>
            <person name="Nordberg H.P."/>
            <person name="Cantor M.N."/>
            <person name="Hua S.X."/>
            <person name="Woyke T."/>
        </authorList>
    </citation>
    <scope>NUCLEOTIDE SEQUENCE [LARGE SCALE GENOMIC DNA]</scope>
    <source>
        <strain evidence="3">AL2</strain>
    </source>
</reference>